<dbReference type="PROSITE" id="PS51197">
    <property type="entry name" value="HTH_RRF2_2"/>
    <property type="match status" value="1"/>
</dbReference>
<dbReference type="AlphaFoldDB" id="A0A943UYD3"/>
<evidence type="ECO:0000313" key="1">
    <source>
        <dbReference type="EMBL" id="MBS6941319.1"/>
    </source>
</evidence>
<reference evidence="1" key="1">
    <citation type="submission" date="2021-02" db="EMBL/GenBank/DDBJ databases">
        <title>Infant gut strain persistence is associated with maternal origin, phylogeny, and functional potential including surface adhesion and iron acquisition.</title>
        <authorList>
            <person name="Lou Y.C."/>
        </authorList>
    </citation>
    <scope>NUCLEOTIDE SEQUENCE</scope>
    <source>
        <strain evidence="1">L2_039_000G1_dasL2_039_000G1_concoct_11</strain>
    </source>
</reference>
<dbReference type="EMBL" id="JAGZSV010000159">
    <property type="protein sequence ID" value="MBS6941319.1"/>
    <property type="molecule type" value="Genomic_DNA"/>
</dbReference>
<evidence type="ECO:0000313" key="2">
    <source>
        <dbReference type="Proteomes" id="UP000727506"/>
    </source>
</evidence>
<dbReference type="Proteomes" id="UP000727506">
    <property type="component" value="Unassembled WGS sequence"/>
</dbReference>
<dbReference type="SUPFAM" id="SSF46785">
    <property type="entry name" value="Winged helix' DNA-binding domain"/>
    <property type="match status" value="1"/>
</dbReference>
<dbReference type="InterPro" id="IPR036388">
    <property type="entry name" value="WH-like_DNA-bd_sf"/>
</dbReference>
<comment type="caution">
    <text evidence="1">The sequence shown here is derived from an EMBL/GenBank/DDBJ whole genome shotgun (WGS) entry which is preliminary data.</text>
</comment>
<dbReference type="InterPro" id="IPR000944">
    <property type="entry name" value="Tscrpt_reg_Rrf2"/>
</dbReference>
<dbReference type="PANTHER" id="PTHR33221:SF2">
    <property type="entry name" value="TRANSCRIPTIONAL REGULATOR"/>
    <property type="match status" value="1"/>
</dbReference>
<dbReference type="PANTHER" id="PTHR33221">
    <property type="entry name" value="WINGED HELIX-TURN-HELIX TRANSCRIPTIONAL REGULATOR, RRF2 FAMILY"/>
    <property type="match status" value="1"/>
</dbReference>
<sequence length="138" mass="15295">MELTRRSDYACRIIRAAYDNRDVYVSVSEVAERENIPYAFARSIQHDLVHAGLLKTVRGAKGGLSLACDPATTTVLDVLEALQGPINMSPCSSDSDFCGRCSECEFRGVWKKADDLMRGYFGSITLDELFKGQRCACE</sequence>
<accession>A0A943UYD3</accession>
<dbReference type="GO" id="GO:0005829">
    <property type="term" value="C:cytosol"/>
    <property type="evidence" value="ECO:0007669"/>
    <property type="project" value="TreeGrafter"/>
</dbReference>
<dbReference type="InterPro" id="IPR036390">
    <property type="entry name" value="WH_DNA-bd_sf"/>
</dbReference>
<dbReference type="NCBIfam" id="TIGR00738">
    <property type="entry name" value="rrf2_super"/>
    <property type="match status" value="1"/>
</dbReference>
<organism evidence="1 2">
    <name type="scientific">Slackia piriformis</name>
    <dbReference type="NCBI Taxonomy" id="626934"/>
    <lineage>
        <taxon>Bacteria</taxon>
        <taxon>Bacillati</taxon>
        <taxon>Actinomycetota</taxon>
        <taxon>Coriobacteriia</taxon>
        <taxon>Eggerthellales</taxon>
        <taxon>Eggerthellaceae</taxon>
        <taxon>Slackia</taxon>
    </lineage>
</organism>
<protein>
    <submittedName>
        <fullName evidence="1">Rrf2 family transcriptional regulator</fullName>
    </submittedName>
</protein>
<dbReference type="Gene3D" id="1.10.10.10">
    <property type="entry name" value="Winged helix-like DNA-binding domain superfamily/Winged helix DNA-binding domain"/>
    <property type="match status" value="1"/>
</dbReference>
<proteinExistence type="predicted"/>
<dbReference type="GO" id="GO:0003700">
    <property type="term" value="F:DNA-binding transcription factor activity"/>
    <property type="evidence" value="ECO:0007669"/>
    <property type="project" value="TreeGrafter"/>
</dbReference>
<gene>
    <name evidence="1" type="ORF">KH142_07590</name>
</gene>
<name>A0A943UYD3_9ACTN</name>
<dbReference type="Pfam" id="PF02082">
    <property type="entry name" value="Rrf2"/>
    <property type="match status" value="1"/>
</dbReference>